<name>A0A9D3Z262_DREPO</name>
<dbReference type="EMBL" id="JAIWYP010000014">
    <property type="protein sequence ID" value="KAH3709526.1"/>
    <property type="molecule type" value="Genomic_DNA"/>
</dbReference>
<gene>
    <name evidence="2" type="ORF">DPMN_068989</name>
</gene>
<reference evidence="2" key="2">
    <citation type="submission" date="2020-11" db="EMBL/GenBank/DDBJ databases">
        <authorList>
            <person name="McCartney M.A."/>
            <person name="Auch B."/>
            <person name="Kono T."/>
            <person name="Mallez S."/>
            <person name="Becker A."/>
            <person name="Gohl D.M."/>
            <person name="Silverstein K.A.T."/>
            <person name="Koren S."/>
            <person name="Bechman K.B."/>
            <person name="Herman A."/>
            <person name="Abrahante J.E."/>
            <person name="Garbe J."/>
        </authorList>
    </citation>
    <scope>NUCLEOTIDE SEQUENCE</scope>
    <source>
        <strain evidence="2">Duluth1</strain>
        <tissue evidence="2">Whole animal</tissue>
    </source>
</reference>
<dbReference type="Proteomes" id="UP000828390">
    <property type="component" value="Unassembled WGS sequence"/>
</dbReference>
<protein>
    <submittedName>
        <fullName evidence="2">Uncharacterized protein</fullName>
    </submittedName>
</protein>
<evidence type="ECO:0000313" key="3">
    <source>
        <dbReference type="Proteomes" id="UP000828390"/>
    </source>
</evidence>
<dbReference type="AlphaFoldDB" id="A0A9D3Z262"/>
<sequence>MKVQKIKQVQTKNNAGSEDECSEMMQAKKIRLFKKTTAGSQYNAILQEITDSPYNVYYPPMICTLTSRRLHCTLTSRRLPCTLTSRRLPCTLTSPFISYASFPRPLSDEQELSPGRDLVHADQPSTACLADLVSAVTFS</sequence>
<feature type="compositionally biased region" description="Polar residues" evidence="1">
    <location>
        <begin position="7"/>
        <end position="16"/>
    </location>
</feature>
<evidence type="ECO:0000313" key="2">
    <source>
        <dbReference type="EMBL" id="KAH3709526.1"/>
    </source>
</evidence>
<reference evidence="2" key="1">
    <citation type="journal article" date="2019" name="bioRxiv">
        <title>The Genome of the Zebra Mussel, Dreissena polymorpha: A Resource for Invasive Species Research.</title>
        <authorList>
            <person name="McCartney M.A."/>
            <person name="Auch B."/>
            <person name="Kono T."/>
            <person name="Mallez S."/>
            <person name="Zhang Y."/>
            <person name="Obille A."/>
            <person name="Becker A."/>
            <person name="Abrahante J.E."/>
            <person name="Garbe J."/>
            <person name="Badalamenti J.P."/>
            <person name="Herman A."/>
            <person name="Mangelson H."/>
            <person name="Liachko I."/>
            <person name="Sullivan S."/>
            <person name="Sone E.D."/>
            <person name="Koren S."/>
            <person name="Silverstein K.A.T."/>
            <person name="Beckman K.B."/>
            <person name="Gohl D.M."/>
        </authorList>
    </citation>
    <scope>NUCLEOTIDE SEQUENCE</scope>
    <source>
        <strain evidence="2">Duluth1</strain>
        <tissue evidence="2">Whole animal</tissue>
    </source>
</reference>
<organism evidence="2 3">
    <name type="scientific">Dreissena polymorpha</name>
    <name type="common">Zebra mussel</name>
    <name type="synonym">Mytilus polymorpha</name>
    <dbReference type="NCBI Taxonomy" id="45954"/>
    <lineage>
        <taxon>Eukaryota</taxon>
        <taxon>Metazoa</taxon>
        <taxon>Spiralia</taxon>
        <taxon>Lophotrochozoa</taxon>
        <taxon>Mollusca</taxon>
        <taxon>Bivalvia</taxon>
        <taxon>Autobranchia</taxon>
        <taxon>Heteroconchia</taxon>
        <taxon>Euheterodonta</taxon>
        <taxon>Imparidentia</taxon>
        <taxon>Neoheterodontei</taxon>
        <taxon>Myida</taxon>
        <taxon>Dreissenoidea</taxon>
        <taxon>Dreissenidae</taxon>
        <taxon>Dreissena</taxon>
    </lineage>
</organism>
<comment type="caution">
    <text evidence="2">The sequence shown here is derived from an EMBL/GenBank/DDBJ whole genome shotgun (WGS) entry which is preliminary data.</text>
</comment>
<accession>A0A9D3Z262</accession>
<proteinExistence type="predicted"/>
<feature type="region of interest" description="Disordered" evidence="1">
    <location>
        <begin position="1"/>
        <end position="21"/>
    </location>
</feature>
<evidence type="ECO:0000256" key="1">
    <source>
        <dbReference type="SAM" id="MobiDB-lite"/>
    </source>
</evidence>
<keyword evidence="3" id="KW-1185">Reference proteome</keyword>